<organism evidence="3 4">
    <name type="scientific">Berkelbacteria bacterium GW2011_GWA2_35_9</name>
    <dbReference type="NCBI Taxonomy" id="1618333"/>
    <lineage>
        <taxon>Bacteria</taxon>
        <taxon>Candidatus Berkelbacteria</taxon>
    </lineage>
</organism>
<feature type="transmembrane region" description="Helical" evidence="1">
    <location>
        <begin position="25"/>
        <end position="49"/>
    </location>
</feature>
<accession>A0A0G0DJY4</accession>
<keyword evidence="1" id="KW-1133">Transmembrane helix</keyword>
<sequence>MITTFENIAYDESIIIKSRRHILSILPSIIVFVILSILPIIIVIIAFSLEIPIFKYPNINILLLSASCYYMIYLLVFTSELISYYYDLLLVTKNNVISIDQSGMFSRKILLFNLEQIEDINAHVTGFIPTFFNFGNIIIQTAGTKELTIIKGMPNPQKIASKIMELRNIHTQD</sequence>
<dbReference type="Proteomes" id="UP000034316">
    <property type="component" value="Unassembled WGS sequence"/>
</dbReference>
<feature type="transmembrane region" description="Helical" evidence="1">
    <location>
        <begin position="61"/>
        <end position="86"/>
    </location>
</feature>
<dbReference type="PANTHER" id="PTHR37938">
    <property type="entry name" value="BLL0215 PROTEIN"/>
    <property type="match status" value="1"/>
</dbReference>
<evidence type="ECO:0000256" key="1">
    <source>
        <dbReference type="SAM" id="Phobius"/>
    </source>
</evidence>
<dbReference type="Pfam" id="PF03703">
    <property type="entry name" value="bPH_2"/>
    <property type="match status" value="1"/>
</dbReference>
<reference evidence="3 4" key="1">
    <citation type="journal article" date="2015" name="Nature">
        <title>rRNA introns, odd ribosomes, and small enigmatic genomes across a large radiation of phyla.</title>
        <authorList>
            <person name="Brown C.T."/>
            <person name="Hug L.A."/>
            <person name="Thomas B.C."/>
            <person name="Sharon I."/>
            <person name="Castelle C.J."/>
            <person name="Singh A."/>
            <person name="Wilkins M.J."/>
            <person name="Williams K.H."/>
            <person name="Banfield J.F."/>
        </authorList>
    </citation>
    <scope>NUCLEOTIDE SEQUENCE [LARGE SCALE GENOMIC DNA]</scope>
</reference>
<dbReference type="STRING" id="1618333.UR93_C0002G0008"/>
<dbReference type="PANTHER" id="PTHR37938:SF1">
    <property type="entry name" value="BLL0215 PROTEIN"/>
    <property type="match status" value="1"/>
</dbReference>
<feature type="domain" description="YdbS-like PH" evidence="2">
    <location>
        <begin position="101"/>
        <end position="161"/>
    </location>
</feature>
<evidence type="ECO:0000313" key="3">
    <source>
        <dbReference type="EMBL" id="KKP89106.1"/>
    </source>
</evidence>
<gene>
    <name evidence="3" type="ORF">UR93_C0002G0008</name>
</gene>
<comment type="caution">
    <text evidence="3">The sequence shown here is derived from an EMBL/GenBank/DDBJ whole genome shotgun (WGS) entry which is preliminary data.</text>
</comment>
<dbReference type="AlphaFoldDB" id="A0A0G0DJY4"/>
<evidence type="ECO:0000259" key="2">
    <source>
        <dbReference type="Pfam" id="PF03703"/>
    </source>
</evidence>
<dbReference type="EMBL" id="LBRB01000002">
    <property type="protein sequence ID" value="KKP89106.1"/>
    <property type="molecule type" value="Genomic_DNA"/>
</dbReference>
<dbReference type="InterPro" id="IPR005182">
    <property type="entry name" value="YdbS-like_PH"/>
</dbReference>
<keyword evidence="1" id="KW-0472">Membrane</keyword>
<protein>
    <recommendedName>
        <fullName evidence="2">YdbS-like PH domain-containing protein</fullName>
    </recommendedName>
</protein>
<name>A0A0G0DJY4_9BACT</name>
<evidence type="ECO:0000313" key="4">
    <source>
        <dbReference type="Proteomes" id="UP000034316"/>
    </source>
</evidence>
<proteinExistence type="predicted"/>
<keyword evidence="1" id="KW-0812">Transmembrane</keyword>